<comment type="caution">
    <text evidence="2">The sequence shown here is derived from an EMBL/GenBank/DDBJ whole genome shotgun (WGS) entry which is preliminary data.</text>
</comment>
<dbReference type="Pfam" id="PF05069">
    <property type="entry name" value="Phage_tail_S"/>
    <property type="match status" value="2"/>
</dbReference>
<dbReference type="EMBL" id="JAUQTG010000001">
    <property type="protein sequence ID" value="MDO7855231.1"/>
    <property type="molecule type" value="Genomic_DNA"/>
</dbReference>
<dbReference type="Proteomes" id="UP001176478">
    <property type="component" value="Unassembled WGS sequence"/>
</dbReference>
<evidence type="ECO:0000313" key="2">
    <source>
        <dbReference type="EMBL" id="MDO7855231.1"/>
    </source>
</evidence>
<keyword evidence="3" id="KW-1185">Reference proteome</keyword>
<reference evidence="2" key="2">
    <citation type="journal article" date="2024" name="Int. J. Antimicrob. Agents">
        <title>Identification of a novel Providencia species showing multi-drug-resistant in three patients with hospital-acquired infection.</title>
        <authorList>
            <person name="Yang W."/>
            <person name="Chen J."/>
            <person name="Yang F."/>
            <person name="Ji P."/>
            <person name="Shen S."/>
            <person name="Yin D."/>
            <person name="Hu F."/>
        </authorList>
    </citation>
    <scope>NUCLEOTIDE SEQUENCE</scope>
    <source>
        <strain evidence="2">CRE-138-0111</strain>
    </source>
</reference>
<feature type="region of interest" description="Disordered" evidence="1">
    <location>
        <begin position="40"/>
        <end position="60"/>
    </location>
</feature>
<evidence type="ECO:0000313" key="3">
    <source>
        <dbReference type="Proteomes" id="UP001176478"/>
    </source>
</evidence>
<organism evidence="2 3">
    <name type="scientific">Providencia huashanensis</name>
    <dbReference type="NCBI Taxonomy" id="3037798"/>
    <lineage>
        <taxon>Bacteria</taxon>
        <taxon>Pseudomonadati</taxon>
        <taxon>Pseudomonadota</taxon>
        <taxon>Gammaproteobacteria</taxon>
        <taxon>Enterobacterales</taxon>
        <taxon>Morganellaceae</taxon>
        <taxon>Providencia</taxon>
    </lineage>
</organism>
<name>A0ABT9AMG3_9GAMM</name>
<dbReference type="NCBIfam" id="TIGR01635">
    <property type="entry name" value="tail_comp_S"/>
    <property type="match status" value="2"/>
</dbReference>
<sequence length="235" mass="27388">MSDNSLFMQLENELNGLLSTTSAAYRRKLTGKLARAIRADQQKRIRSQQNADGSAYEPRKRKVLRAQQQIRFIHRGDVRTLRNWQGSKGRRGKTITGFDEDRGAVRTFYRQDITRFLDINFSSIKRSTKRNVPMFRRLRAARFLHARNTQDSAIVGFQGKAAAIAREHQYGLEGAVNELARARYPKRELLGLSEHERLGLLEMIYLDLVGQLWVYKSYTVYSVTFFVKVWSLRWI</sequence>
<evidence type="ECO:0000256" key="1">
    <source>
        <dbReference type="SAM" id="MobiDB-lite"/>
    </source>
</evidence>
<dbReference type="InterPro" id="IPR006522">
    <property type="entry name" value="Phage_virion_morphogenesis"/>
</dbReference>
<reference evidence="2" key="1">
    <citation type="submission" date="2023-07" db="EMBL/GenBank/DDBJ databases">
        <authorList>
            <person name="Yang W."/>
            <person name="Chen J."/>
            <person name="Ji P."/>
            <person name="Hu F."/>
        </authorList>
    </citation>
    <scope>NUCLEOTIDE SEQUENCE</scope>
    <source>
        <strain evidence="2">CRE-138-0111</strain>
    </source>
</reference>
<accession>A0ABT9AMG3</accession>
<protein>
    <submittedName>
        <fullName evidence="2">Phage virion morphogenesis protein</fullName>
    </submittedName>
</protein>
<proteinExistence type="predicted"/>
<gene>
    <name evidence="2" type="ORF">Q5E86_02335</name>
</gene>